<feature type="compositionally biased region" description="Low complexity" evidence="8">
    <location>
        <begin position="844"/>
        <end position="865"/>
    </location>
</feature>
<feature type="topological domain" description="Cytoplasmic" evidence="7">
    <location>
        <begin position="1"/>
        <end position="1325"/>
    </location>
</feature>
<dbReference type="GO" id="GO:0019894">
    <property type="term" value="F:kinesin binding"/>
    <property type="evidence" value="ECO:0007669"/>
    <property type="project" value="TreeGrafter"/>
</dbReference>
<dbReference type="SMART" id="SM00150">
    <property type="entry name" value="SPEC"/>
    <property type="match status" value="2"/>
</dbReference>
<dbReference type="CDD" id="cd00176">
    <property type="entry name" value="SPEC"/>
    <property type="match status" value="1"/>
</dbReference>
<dbReference type="GO" id="GO:0006997">
    <property type="term" value="P:nucleus organization"/>
    <property type="evidence" value="ECO:0007669"/>
    <property type="project" value="TreeGrafter"/>
</dbReference>
<dbReference type="PANTHER" id="PTHR21524">
    <property type="entry name" value="SPECTRIN REPEAT CONTAINING NUCLEAR ENVELOPE PROTEIN 2"/>
    <property type="match status" value="1"/>
</dbReference>
<feature type="compositionally biased region" description="Basic and acidic residues" evidence="8">
    <location>
        <begin position="390"/>
        <end position="400"/>
    </location>
</feature>
<dbReference type="GO" id="GO:0048471">
    <property type="term" value="C:perinuclear region of cytoplasm"/>
    <property type="evidence" value="ECO:0007669"/>
    <property type="project" value="TreeGrafter"/>
</dbReference>
<evidence type="ECO:0000256" key="5">
    <source>
        <dbReference type="ARBA" id="ARBA00023136"/>
    </source>
</evidence>
<keyword evidence="3 7" id="KW-0812">Transmembrane</keyword>
<organism evidence="10">
    <name type="scientific">Ixodes ricinus</name>
    <name type="common">Common tick</name>
    <name type="synonym">Acarus ricinus</name>
    <dbReference type="NCBI Taxonomy" id="34613"/>
    <lineage>
        <taxon>Eukaryota</taxon>
        <taxon>Metazoa</taxon>
        <taxon>Ecdysozoa</taxon>
        <taxon>Arthropoda</taxon>
        <taxon>Chelicerata</taxon>
        <taxon>Arachnida</taxon>
        <taxon>Acari</taxon>
        <taxon>Parasitiformes</taxon>
        <taxon>Ixodida</taxon>
        <taxon>Ixodoidea</taxon>
        <taxon>Ixodidae</taxon>
        <taxon>Ixodinae</taxon>
        <taxon>Ixodes</taxon>
    </lineage>
</organism>
<feature type="region of interest" description="Disordered" evidence="8">
    <location>
        <begin position="975"/>
        <end position="1015"/>
    </location>
</feature>
<feature type="region of interest" description="Disordered" evidence="8">
    <location>
        <begin position="635"/>
        <end position="778"/>
    </location>
</feature>
<evidence type="ECO:0000256" key="1">
    <source>
        <dbReference type="ARBA" id="ARBA00004126"/>
    </source>
</evidence>
<dbReference type="EMBL" id="GEFM01005824">
    <property type="protein sequence ID" value="JAP69972.1"/>
    <property type="molecule type" value="mRNA"/>
</dbReference>
<evidence type="ECO:0000256" key="2">
    <source>
        <dbReference type="ARBA" id="ARBA00008619"/>
    </source>
</evidence>
<feature type="compositionally biased region" description="Polar residues" evidence="8">
    <location>
        <begin position="1124"/>
        <end position="1133"/>
    </location>
</feature>
<feature type="compositionally biased region" description="Low complexity" evidence="8">
    <location>
        <begin position="877"/>
        <end position="887"/>
    </location>
</feature>
<evidence type="ECO:0000256" key="6">
    <source>
        <dbReference type="ARBA" id="ARBA00023242"/>
    </source>
</evidence>
<feature type="region of interest" description="Disordered" evidence="8">
    <location>
        <begin position="1110"/>
        <end position="1134"/>
    </location>
</feature>
<dbReference type="Gene3D" id="1.20.58.60">
    <property type="match status" value="1"/>
</dbReference>
<feature type="region of interest" description="Disordered" evidence="8">
    <location>
        <begin position="382"/>
        <end position="423"/>
    </location>
</feature>
<evidence type="ECO:0000256" key="7">
    <source>
        <dbReference type="PROSITE-ProRule" id="PRU00385"/>
    </source>
</evidence>
<feature type="region of interest" description="Disordered" evidence="8">
    <location>
        <begin position="586"/>
        <end position="619"/>
    </location>
</feature>
<feature type="compositionally biased region" description="Polar residues" evidence="8">
    <location>
        <begin position="710"/>
        <end position="748"/>
    </location>
</feature>
<reference evidence="10" key="1">
    <citation type="submission" date="2016-02" db="EMBL/GenBank/DDBJ databases">
        <title>RNAseq analyses of the midgut from blood- or serum-fed Ixodes ricinus ticks.</title>
        <authorList>
            <person name="Perner J."/>
            <person name="Provaznik J."/>
            <person name="Schrenkova J."/>
            <person name="Urbanova V."/>
            <person name="Ribeiro J.M."/>
            <person name="Kopacek P."/>
        </authorList>
    </citation>
    <scope>NUCLEOTIDE SEQUENCE</scope>
    <source>
        <tissue evidence="10">Gut</tissue>
    </source>
</reference>
<feature type="compositionally biased region" description="Polar residues" evidence="8">
    <location>
        <begin position="889"/>
        <end position="900"/>
    </location>
</feature>
<protein>
    <recommendedName>
        <fullName evidence="9">KASH domain-containing protein</fullName>
    </recommendedName>
</protein>
<feature type="domain" description="KASH" evidence="9">
    <location>
        <begin position="1317"/>
        <end position="1372"/>
    </location>
</feature>
<comment type="similarity">
    <text evidence="2">Belongs to the nesprin family.</text>
</comment>
<dbReference type="InterPro" id="IPR012315">
    <property type="entry name" value="KASH"/>
</dbReference>
<dbReference type="SUPFAM" id="SSF46966">
    <property type="entry name" value="Spectrin repeat"/>
    <property type="match status" value="1"/>
</dbReference>
<evidence type="ECO:0000313" key="10">
    <source>
        <dbReference type="EMBL" id="JAP69972.1"/>
    </source>
</evidence>
<feature type="region of interest" description="Disordered" evidence="8">
    <location>
        <begin position="80"/>
        <end position="143"/>
    </location>
</feature>
<evidence type="ECO:0000256" key="3">
    <source>
        <dbReference type="ARBA" id="ARBA00022692"/>
    </source>
</evidence>
<keyword evidence="4" id="KW-1133">Transmembrane helix</keyword>
<feature type="compositionally biased region" description="Basic and acidic residues" evidence="8">
    <location>
        <begin position="87"/>
        <end position="109"/>
    </location>
</feature>
<comment type="subcellular location">
    <subcellularLocation>
        <location evidence="1">Nucleus membrane</location>
    </subcellularLocation>
</comment>
<evidence type="ECO:0000256" key="4">
    <source>
        <dbReference type="ARBA" id="ARBA00022989"/>
    </source>
</evidence>
<keyword evidence="5 7" id="KW-0472">Membrane</keyword>
<dbReference type="GO" id="GO:0007097">
    <property type="term" value="P:nuclear migration"/>
    <property type="evidence" value="ECO:0007669"/>
    <property type="project" value="TreeGrafter"/>
</dbReference>
<proteinExistence type="evidence at transcript level"/>
<dbReference type="GO" id="GO:0031965">
    <property type="term" value="C:nuclear membrane"/>
    <property type="evidence" value="ECO:0007669"/>
    <property type="project" value="UniProtKB-SubCell"/>
</dbReference>
<dbReference type="Pfam" id="PF10541">
    <property type="entry name" value="KASH"/>
    <property type="match status" value="1"/>
</dbReference>
<feature type="region of interest" description="Disordered" evidence="8">
    <location>
        <begin position="1286"/>
        <end position="1316"/>
    </location>
</feature>
<keyword evidence="6" id="KW-0539">Nucleus</keyword>
<dbReference type="InterPro" id="IPR018159">
    <property type="entry name" value="Spectrin/alpha-actinin"/>
</dbReference>
<dbReference type="SMART" id="SM01249">
    <property type="entry name" value="KASH"/>
    <property type="match status" value="1"/>
</dbReference>
<dbReference type="PROSITE" id="PS51049">
    <property type="entry name" value="KASH"/>
    <property type="match status" value="1"/>
</dbReference>
<name>A0A131XUG8_IXORI</name>
<accession>A0A131XUG8</accession>
<evidence type="ECO:0000256" key="8">
    <source>
        <dbReference type="SAM" id="MobiDB-lite"/>
    </source>
</evidence>
<sequence>NGGCPDAGGCRRVPRRISRPLSRARTPALTLHHGVLILPRRKPVCLLLLARHPLPPSVHNPRALGNGRVHGGRLWLARPVAARPLPRPKEALSTRDHGAPGARGTDHGEAAAGAQGRTGHTTCRLGPSGHNRPRPRNHNREFRLRNRRRGMESPHGTLQRGILEVRKDDFWEAISSNYDYLMNDELIASCREASGELALNEAGVSPPCETLSFAEFVQQFNLLHDWLHRLQSSMLDCDPERKSEMAALVRQELRQRETSLQLFAEEAQGLGALHPSMKEEVGRRVNLLSNKWDAVERAVDPDKDARAAPTQAFQEVAHEMRCLRRWLKELEARLPNQMAVSSSWTVPEIQDRLQAQQALQQEIESRSRLVKSLLRQCEALCTGGPPDSAEDPRQTAEGDRGPPSGGDGARGDRRPTPFFPNDAQRIRRVASNLEKRWHALWLRSLEWQCLLEQLLHGSQVGALDWDAGSEVGYGDEPRTKQPRLSCDGAGSAMMHPPLDPPLPTDHDGMESEHEEVLHALPSPPTHLEKGVMVGSTAITELKVSCKGRRLEILHDVGYSSESSTQLSSEDCIRVYSYSPESSLFREYRDGLPSDGPGTLPFLTPEEEEEEYQASPLVQSGNADFYKMTSLEEAAFSDQNGPCEEDPPQGEEGQRSGRSSTRVQEWLETCEAPVTAAREEEEEGPVDSSCDASGEYTTNDESEDCHESDGADSSPSSEGLDTSRSVSLLSKSGTGSVETVVQVGASSALSEGDFVPRVVLRNGGGRKKRLRERPWSVTEVGLPGALQLSSHSTSETALNVLLATCSSSKAPSGRPRTCSVGVQKDPPSPERRQRRTRGLRGGLRSGSSSEGAPSGASSAQKRPSSQEGGGSGRRVRRSSATSRSTGGSLHNISSSSGTDNYQDCLGVAVTQSPKGHLSARTPTLAHVEEQSSVSDQVWDDYQDPPYFSEPYSEQTADEDQVKKLLDFGDDYWAFIGSPSDDTASLGPPRRDIPRRSPHRTRPTAKSGGTELDSDSDMEDLQHLLSQSGRAHAFIRNTLRKMALAGQEPQQQRPPSPRDKMSPPKFAELVATCQTNLHWLKMIRFHLHAGEDSPQLQKLISQWEALVAELQGGSTTPKSSPRLRRQSMSDVSTEQQRADVLRSIGALREELTSVSELVQKPKEGHTSHAEHCGHHLGAVEQRAQELKVALSSLNDIRDSLVEVKAKAHRLATEGSVDPVAAALGDHIQALHRQWSSAYQQSGAQLSELQMTRSRATDALAPADLQGKKTVSLGGQMLDSAVAGQCGEMSGGVTRAPGRGRDVPAAEEEEKLPPGGSSGSRRLWRVLKAALPVQVALLLMYCVACLMEPHCCDLLNNFHASFGPQLRYTQGPPPV</sequence>
<dbReference type="PANTHER" id="PTHR21524:SF5">
    <property type="entry name" value="SPECTRIN REPEAT CONTAINING NUCLEAR ENVELOPE PROTEIN 2"/>
    <property type="match status" value="1"/>
</dbReference>
<dbReference type="GO" id="GO:0007010">
    <property type="term" value="P:cytoskeleton organization"/>
    <property type="evidence" value="ECO:0007669"/>
    <property type="project" value="TreeGrafter"/>
</dbReference>
<feature type="topological domain" description="Perinuclear space" evidence="7">
    <location>
        <begin position="1347"/>
        <end position="1372"/>
    </location>
</feature>
<feature type="region of interest" description="Disordered" evidence="8">
    <location>
        <begin position="805"/>
        <end position="956"/>
    </location>
</feature>
<feature type="non-terminal residue" evidence="10">
    <location>
        <position position="1"/>
    </location>
</feature>
<evidence type="ECO:0000259" key="9">
    <source>
        <dbReference type="PROSITE" id="PS51049"/>
    </source>
</evidence>